<dbReference type="InterPro" id="IPR036770">
    <property type="entry name" value="Ankyrin_rpt-contain_sf"/>
</dbReference>
<dbReference type="SUPFAM" id="SSF48403">
    <property type="entry name" value="Ankyrin repeat"/>
    <property type="match status" value="2"/>
</dbReference>
<feature type="compositionally biased region" description="Low complexity" evidence="1">
    <location>
        <begin position="208"/>
        <end position="220"/>
    </location>
</feature>
<reference evidence="2 3" key="1">
    <citation type="journal article" date="2017" name="Mol. Biol. Evol.">
        <title>The 4-celled Tetrabaena socialis nuclear genome reveals the essential components for genetic control of cell number at the origin of multicellularity in the volvocine lineage.</title>
        <authorList>
            <person name="Featherston J."/>
            <person name="Arakaki Y."/>
            <person name="Hanschen E.R."/>
            <person name="Ferris P.J."/>
            <person name="Michod R.E."/>
            <person name="Olson B.J.S.C."/>
            <person name="Nozaki H."/>
            <person name="Durand P.M."/>
        </authorList>
    </citation>
    <scope>NUCLEOTIDE SEQUENCE [LARGE SCALE GENOMIC DNA]</scope>
    <source>
        <strain evidence="2 3">NIES-571</strain>
    </source>
</reference>
<dbReference type="GO" id="GO:0046513">
    <property type="term" value="P:ceramide biosynthetic process"/>
    <property type="evidence" value="ECO:0007669"/>
    <property type="project" value="TreeGrafter"/>
</dbReference>
<sequence>MSQLQPLATAIAAVLANASRAGPAIARALPPAGEGGVAPAEAAGPRSAHVPHPHGPSAEGAVQLAVAAVLLNAPWHAAALQAACVGAAAAEGPRLQPGVPTGPPPTAQQQLQARWQAPATWESGAAAAQECAACQRGEVGPEQEGGEAGHAAPASGAVLTCAGQEEQGEPAERAPSLEPGGGSDQAMSVRARKRRRADSPEPQPQSQPSPQQQEAVPEPSAPSLLCTLSLSTNEVACTLRLVSKATAAQFCWPQYAVIRLSQPVPHREFAWRWGAHGALRKLALRERRALPCLTARSGSIANLEVLRAQGDLPHLLDAAVFKSAAAAGHLHVCIWLHQHGCPCDLHVLPAAARGGHAELCEWLLAHSAADRQRAAAGAAVGGHVGLVERLLGGDSPDAQVLEGAAAGCDLPTLQRLYGAYLRGRGVGALPMYRLRPSVARPIASAAAASPTPDWRAKVEWLEARGFPRTADACVSAAKRPDAPSRLAWLRGRGYPLGEGTALRAAGAGNLEALQFAAEQGVVADGRAMDLEAQGGHVGVMQWLHARGLAVGEGAVGAAAEGGHPRAVAWLVVTLAAADRLTASVFAVAARAGSVWLLAWLRWRGCPWDETAFAEAAEWGSEEQLEWLAEQGCPKADDGMPYARAAAVGEVAILRCLLRLGYPWSSDGSTFRAAVTCACLANSGVPEHVGRALCWLLDLGCVVEWDDVEPAAGECVEMVRWLQEQRRQRTKVED</sequence>
<feature type="region of interest" description="Disordered" evidence="1">
    <location>
        <begin position="32"/>
        <end position="56"/>
    </location>
</feature>
<accession>A0A2J7ZL08</accession>
<dbReference type="GO" id="GO:0016020">
    <property type="term" value="C:membrane"/>
    <property type="evidence" value="ECO:0007669"/>
    <property type="project" value="TreeGrafter"/>
</dbReference>
<protein>
    <recommendedName>
        <fullName evidence="4">Ankyrin repeat domain-containing protein</fullName>
    </recommendedName>
</protein>
<dbReference type="GO" id="GO:0030149">
    <property type="term" value="P:sphingolipid catabolic process"/>
    <property type="evidence" value="ECO:0007669"/>
    <property type="project" value="TreeGrafter"/>
</dbReference>
<name>A0A2J7ZL08_9CHLO</name>
<dbReference type="EMBL" id="PGGS01001081">
    <property type="protein sequence ID" value="PNH00955.1"/>
    <property type="molecule type" value="Genomic_DNA"/>
</dbReference>
<dbReference type="GO" id="GO:0005783">
    <property type="term" value="C:endoplasmic reticulum"/>
    <property type="evidence" value="ECO:0007669"/>
    <property type="project" value="TreeGrafter"/>
</dbReference>
<organism evidence="2 3">
    <name type="scientific">Tetrabaena socialis</name>
    <dbReference type="NCBI Taxonomy" id="47790"/>
    <lineage>
        <taxon>Eukaryota</taxon>
        <taxon>Viridiplantae</taxon>
        <taxon>Chlorophyta</taxon>
        <taxon>core chlorophytes</taxon>
        <taxon>Chlorophyceae</taxon>
        <taxon>CS clade</taxon>
        <taxon>Chlamydomonadales</taxon>
        <taxon>Tetrabaenaceae</taxon>
        <taxon>Tetrabaena</taxon>
    </lineage>
</organism>
<dbReference type="GO" id="GO:0004620">
    <property type="term" value="F:phospholipase activity"/>
    <property type="evidence" value="ECO:0007669"/>
    <property type="project" value="TreeGrafter"/>
</dbReference>
<keyword evidence="3" id="KW-1185">Reference proteome</keyword>
<evidence type="ECO:0000256" key="1">
    <source>
        <dbReference type="SAM" id="MobiDB-lite"/>
    </source>
</evidence>
<evidence type="ECO:0000313" key="2">
    <source>
        <dbReference type="EMBL" id="PNH00955.1"/>
    </source>
</evidence>
<feature type="region of interest" description="Disordered" evidence="1">
    <location>
        <begin position="95"/>
        <end position="124"/>
    </location>
</feature>
<evidence type="ECO:0000313" key="3">
    <source>
        <dbReference type="Proteomes" id="UP000236333"/>
    </source>
</evidence>
<comment type="caution">
    <text evidence="2">The sequence shown here is derived from an EMBL/GenBank/DDBJ whole genome shotgun (WGS) entry which is preliminary data.</text>
</comment>
<feature type="region of interest" description="Disordered" evidence="1">
    <location>
        <begin position="163"/>
        <end position="220"/>
    </location>
</feature>
<feature type="compositionally biased region" description="Low complexity" evidence="1">
    <location>
        <begin position="32"/>
        <end position="45"/>
    </location>
</feature>
<dbReference type="AlphaFoldDB" id="A0A2J7ZL08"/>
<evidence type="ECO:0008006" key="4">
    <source>
        <dbReference type="Google" id="ProtNLM"/>
    </source>
</evidence>
<dbReference type="Proteomes" id="UP000236333">
    <property type="component" value="Unassembled WGS sequence"/>
</dbReference>
<gene>
    <name evidence="2" type="ORF">TSOC_013184</name>
</gene>
<dbReference type="PANTHER" id="PTHR12393">
    <property type="entry name" value="SPHINGOMYELIN PHOSPHODIESTERASE RELATED"/>
    <property type="match status" value="1"/>
</dbReference>
<dbReference type="GO" id="GO:0071944">
    <property type="term" value="C:cell periphery"/>
    <property type="evidence" value="ECO:0007669"/>
    <property type="project" value="TreeGrafter"/>
</dbReference>
<proteinExistence type="predicted"/>
<dbReference type="PANTHER" id="PTHR12393:SF6">
    <property type="entry name" value="SPHINGOMYELIN PHOSPHODIESTERASE 2"/>
    <property type="match status" value="1"/>
</dbReference>
<dbReference type="Gene3D" id="1.25.40.20">
    <property type="entry name" value="Ankyrin repeat-containing domain"/>
    <property type="match status" value="2"/>
</dbReference>